<comment type="caution">
    <text evidence="3">The sequence shown here is derived from an EMBL/GenBank/DDBJ whole genome shotgun (WGS) entry which is preliminary data.</text>
</comment>
<evidence type="ECO:0000313" key="4">
    <source>
        <dbReference type="Proteomes" id="UP000221165"/>
    </source>
</evidence>
<dbReference type="Proteomes" id="UP000221165">
    <property type="component" value="Unassembled WGS sequence"/>
</dbReference>
<evidence type="ECO:0000256" key="2">
    <source>
        <dbReference type="SAM" id="Phobius"/>
    </source>
</evidence>
<name>A0A2C6L4C1_9APIC</name>
<evidence type="ECO:0000313" key="3">
    <source>
        <dbReference type="EMBL" id="PHJ22514.1"/>
    </source>
</evidence>
<dbReference type="VEuPathDB" id="ToxoDB:CSUI_003641"/>
<dbReference type="GeneID" id="94427048"/>
<proteinExistence type="predicted"/>
<feature type="transmembrane region" description="Helical" evidence="2">
    <location>
        <begin position="240"/>
        <end position="264"/>
    </location>
</feature>
<feature type="region of interest" description="Disordered" evidence="1">
    <location>
        <begin position="336"/>
        <end position="357"/>
    </location>
</feature>
<feature type="transmembrane region" description="Helical" evidence="2">
    <location>
        <begin position="61"/>
        <end position="84"/>
    </location>
</feature>
<feature type="transmembrane region" description="Helical" evidence="2">
    <location>
        <begin position="183"/>
        <end position="201"/>
    </location>
</feature>
<dbReference type="EMBL" id="MIGC01001643">
    <property type="protein sequence ID" value="PHJ22514.1"/>
    <property type="molecule type" value="Genomic_DNA"/>
</dbReference>
<feature type="transmembrane region" description="Helical" evidence="2">
    <location>
        <begin position="91"/>
        <end position="116"/>
    </location>
</feature>
<evidence type="ECO:0000256" key="1">
    <source>
        <dbReference type="SAM" id="MobiDB-lite"/>
    </source>
</evidence>
<gene>
    <name evidence="3" type="ORF">CSUI_003641</name>
</gene>
<keyword evidence="2" id="KW-1133">Transmembrane helix</keyword>
<protein>
    <submittedName>
        <fullName evidence="3">Transmembrane protein</fullName>
    </submittedName>
</protein>
<dbReference type="OrthoDB" id="330791at2759"/>
<feature type="transmembrane region" description="Helical" evidence="2">
    <location>
        <begin position="207"/>
        <end position="228"/>
    </location>
</feature>
<accession>A0A2C6L4C1</accession>
<keyword evidence="2 3" id="KW-0812">Transmembrane</keyword>
<sequence length="357" mass="37966">MGKCRRLFPSGGYENPAVGSWGTVVAAEGVIILLLVLLSQVANLPLKEVENATMPYVSKQLFLGCACVHAVGGLIVTALCFAGYLFSSCFLIPLGVVGVVMQILCLATSGLLGSMFTQLSQFRSDVLDDIKRGGQLPVQDFSVVFVGQHEGMIVTICVLCLVVPVLIGTACSQTASTPGYEATVYPGAIMASLVSAGLFLFCRANPALAGLSIFWLICGVGLGVSWGIQKACCSRILSIVLAVIFLVVTVFSLISAGYIFGLYLRGKEVLMDVQAVAKSSAIQKLTEERYEDFKTYVIANFGVFLVAGLLANFYALVFTLFAGLAAIRSACGRQPTRKSTSISQDDADDTKREQDQA</sequence>
<keyword evidence="2" id="KW-0472">Membrane</keyword>
<feature type="transmembrane region" description="Helical" evidence="2">
    <location>
        <begin position="21"/>
        <end position="41"/>
    </location>
</feature>
<keyword evidence="4" id="KW-1185">Reference proteome</keyword>
<dbReference type="RefSeq" id="XP_067924191.1">
    <property type="nucleotide sequence ID" value="XM_068063837.1"/>
</dbReference>
<organism evidence="3 4">
    <name type="scientific">Cystoisospora suis</name>
    <dbReference type="NCBI Taxonomy" id="483139"/>
    <lineage>
        <taxon>Eukaryota</taxon>
        <taxon>Sar</taxon>
        <taxon>Alveolata</taxon>
        <taxon>Apicomplexa</taxon>
        <taxon>Conoidasida</taxon>
        <taxon>Coccidia</taxon>
        <taxon>Eucoccidiorida</taxon>
        <taxon>Eimeriorina</taxon>
        <taxon>Sarcocystidae</taxon>
        <taxon>Cystoisospora</taxon>
    </lineage>
</organism>
<feature type="transmembrane region" description="Helical" evidence="2">
    <location>
        <begin position="301"/>
        <end position="327"/>
    </location>
</feature>
<dbReference type="AlphaFoldDB" id="A0A2C6L4C1"/>
<feature type="transmembrane region" description="Helical" evidence="2">
    <location>
        <begin position="151"/>
        <end position="171"/>
    </location>
</feature>
<reference evidence="3 4" key="1">
    <citation type="journal article" date="2017" name="Int. J. Parasitol.">
        <title>The genome of the protozoan parasite Cystoisospora suis and a reverse vaccinology approach to identify vaccine candidates.</title>
        <authorList>
            <person name="Palmieri N."/>
            <person name="Shrestha A."/>
            <person name="Ruttkowski B."/>
            <person name="Beck T."/>
            <person name="Vogl C."/>
            <person name="Tomley F."/>
            <person name="Blake D.P."/>
            <person name="Joachim A."/>
        </authorList>
    </citation>
    <scope>NUCLEOTIDE SEQUENCE [LARGE SCALE GENOMIC DNA]</scope>
    <source>
        <strain evidence="3 4">Wien I</strain>
    </source>
</reference>